<accession>A0A8C4QA37</accession>
<name>A0A8C4QA37_EPTBU</name>
<reference evidence="3" key="1">
    <citation type="submission" date="2025-08" db="UniProtKB">
        <authorList>
            <consortium name="Ensembl"/>
        </authorList>
    </citation>
    <scope>IDENTIFICATION</scope>
</reference>
<keyword evidence="1" id="KW-1133">Transmembrane helix</keyword>
<dbReference type="GeneTree" id="ENSGT00940000156134"/>
<protein>
    <submittedName>
        <fullName evidence="3">Family with sequence similarity 210 member B</fullName>
    </submittedName>
</protein>
<feature type="transmembrane region" description="Helical" evidence="1">
    <location>
        <begin position="103"/>
        <end position="126"/>
    </location>
</feature>
<dbReference type="Ensembl" id="ENSEBUT00000012477.1">
    <property type="protein sequence ID" value="ENSEBUP00000011901.1"/>
    <property type="gene ID" value="ENSEBUG00000007616.1"/>
</dbReference>
<evidence type="ECO:0000313" key="4">
    <source>
        <dbReference type="Proteomes" id="UP000694388"/>
    </source>
</evidence>
<feature type="domain" description="DUF1279" evidence="2">
    <location>
        <begin position="94"/>
        <end position="181"/>
    </location>
</feature>
<evidence type="ECO:0000259" key="2">
    <source>
        <dbReference type="Pfam" id="PF06916"/>
    </source>
</evidence>
<organism evidence="3 4">
    <name type="scientific">Eptatretus burgeri</name>
    <name type="common">Inshore hagfish</name>
    <dbReference type="NCBI Taxonomy" id="7764"/>
    <lineage>
        <taxon>Eukaryota</taxon>
        <taxon>Metazoa</taxon>
        <taxon>Chordata</taxon>
        <taxon>Craniata</taxon>
        <taxon>Vertebrata</taxon>
        <taxon>Cyclostomata</taxon>
        <taxon>Myxini</taxon>
        <taxon>Myxiniformes</taxon>
        <taxon>Myxinidae</taxon>
        <taxon>Eptatretinae</taxon>
        <taxon>Eptatretus</taxon>
    </lineage>
</organism>
<sequence>MFLLAESGRTVHAARVTWRLSYLLGSAWGPVRVPCRGRAARARPPRGSTVPVQEELQIGRNLSARAGDQDGNQADEKKIVVGEHESRNVPNKRQRLKQLFKDYGAVAVSFHVSISLLSLGACYTAVSSGVDVSKMLQLMRMDEAMVHSQIAAGTSTFLIAYAVHKLLAPLRISTTLVSVPFIVHYLRQARASRNRSRSL</sequence>
<keyword evidence="1" id="KW-0472">Membrane</keyword>
<feature type="transmembrane region" description="Helical" evidence="1">
    <location>
        <begin position="146"/>
        <end position="163"/>
    </location>
</feature>
<evidence type="ECO:0000313" key="3">
    <source>
        <dbReference type="Ensembl" id="ENSEBUP00000011901.1"/>
    </source>
</evidence>
<dbReference type="GO" id="GO:0005739">
    <property type="term" value="C:mitochondrion"/>
    <property type="evidence" value="ECO:0007669"/>
    <property type="project" value="TreeGrafter"/>
</dbReference>
<dbReference type="AlphaFoldDB" id="A0A8C4QA37"/>
<dbReference type="PANTHER" id="PTHR21377">
    <property type="entry name" value="PROTEIN FAM210B, MITOCHONDRIAL"/>
    <property type="match status" value="1"/>
</dbReference>
<dbReference type="PANTHER" id="PTHR21377:SF0">
    <property type="entry name" value="PROTEIN FAM210B, MITOCHONDRIAL"/>
    <property type="match status" value="1"/>
</dbReference>
<keyword evidence="1" id="KW-0812">Transmembrane</keyword>
<evidence type="ECO:0000256" key="1">
    <source>
        <dbReference type="SAM" id="Phobius"/>
    </source>
</evidence>
<dbReference type="Proteomes" id="UP000694388">
    <property type="component" value="Unplaced"/>
</dbReference>
<proteinExistence type="predicted"/>
<dbReference type="InterPro" id="IPR045866">
    <property type="entry name" value="FAM210A/B-like"/>
</dbReference>
<dbReference type="InterPro" id="IPR009688">
    <property type="entry name" value="FAM210A/B-like_dom"/>
</dbReference>
<reference evidence="3" key="2">
    <citation type="submission" date="2025-09" db="UniProtKB">
        <authorList>
            <consortium name="Ensembl"/>
        </authorList>
    </citation>
    <scope>IDENTIFICATION</scope>
</reference>
<dbReference type="Pfam" id="PF06916">
    <property type="entry name" value="FAM210A-B_dom"/>
    <property type="match status" value="1"/>
</dbReference>
<keyword evidence="4" id="KW-1185">Reference proteome</keyword>